<keyword evidence="8" id="KW-0677">Repeat</keyword>
<keyword evidence="6" id="KW-0686">Riboflavin biosynthesis</keyword>
<evidence type="ECO:0000256" key="8">
    <source>
        <dbReference type="ARBA" id="ARBA00022737"/>
    </source>
</evidence>
<comment type="caution">
    <text evidence="12">The sequence shown here is derived from an EMBL/GenBank/DDBJ whole genome shotgun (WGS) entry which is preliminary data.</text>
</comment>
<feature type="repeat" description="Lumazine-binding" evidence="10">
    <location>
        <begin position="97"/>
        <end position="198"/>
    </location>
</feature>
<feature type="domain" description="Lumazine-binding" evidence="11">
    <location>
        <begin position="1"/>
        <end position="96"/>
    </location>
</feature>
<evidence type="ECO:0000313" key="13">
    <source>
        <dbReference type="Proteomes" id="UP000739538"/>
    </source>
</evidence>
<dbReference type="PROSITE" id="PS51177">
    <property type="entry name" value="LUMAZINE_BIND"/>
    <property type="match status" value="2"/>
</dbReference>
<comment type="function">
    <text evidence="2">Catalyzes the dismutation of two molecules of 6,7-dimethyl-8-ribityllumazine, resulting in the formation of riboflavin and 5-amino-6-(D-ribitylamino)uracil.</text>
</comment>
<dbReference type="GO" id="GO:0009231">
    <property type="term" value="P:riboflavin biosynthetic process"/>
    <property type="evidence" value="ECO:0007669"/>
    <property type="project" value="UniProtKB-KW"/>
</dbReference>
<dbReference type="PANTHER" id="PTHR21098">
    <property type="entry name" value="RIBOFLAVIN SYNTHASE ALPHA CHAIN"/>
    <property type="match status" value="1"/>
</dbReference>
<dbReference type="Proteomes" id="UP000739538">
    <property type="component" value="Unassembled WGS sequence"/>
</dbReference>
<dbReference type="NCBIfam" id="TIGR00187">
    <property type="entry name" value="ribE"/>
    <property type="match status" value="1"/>
</dbReference>
<dbReference type="InterPro" id="IPR026017">
    <property type="entry name" value="Lumazine-bd_dom"/>
</dbReference>
<reference evidence="12" key="1">
    <citation type="submission" date="2020-04" db="EMBL/GenBank/DDBJ databases">
        <authorList>
            <person name="Zhang T."/>
        </authorList>
    </citation>
    <scope>NUCLEOTIDE SEQUENCE</scope>
    <source>
        <strain evidence="12">HKST-UBA02</strain>
    </source>
</reference>
<name>A0A956NFU7_UNCEI</name>
<comment type="catalytic activity">
    <reaction evidence="1">
        <text>2 6,7-dimethyl-8-(1-D-ribityl)lumazine + H(+) = 5-amino-6-(D-ribitylamino)uracil + riboflavin</text>
        <dbReference type="Rhea" id="RHEA:20772"/>
        <dbReference type="ChEBI" id="CHEBI:15378"/>
        <dbReference type="ChEBI" id="CHEBI:15934"/>
        <dbReference type="ChEBI" id="CHEBI:57986"/>
        <dbReference type="ChEBI" id="CHEBI:58201"/>
        <dbReference type="EC" id="2.5.1.9"/>
    </reaction>
</comment>
<feature type="repeat" description="Lumazine-binding" evidence="10">
    <location>
        <begin position="1"/>
        <end position="96"/>
    </location>
</feature>
<evidence type="ECO:0000256" key="6">
    <source>
        <dbReference type="ARBA" id="ARBA00022619"/>
    </source>
</evidence>
<protein>
    <recommendedName>
        <fullName evidence="5 9">Riboflavin synthase</fullName>
        <ecNumber evidence="4 9">2.5.1.9</ecNumber>
    </recommendedName>
</protein>
<dbReference type="AlphaFoldDB" id="A0A956NFU7"/>
<evidence type="ECO:0000256" key="7">
    <source>
        <dbReference type="ARBA" id="ARBA00022679"/>
    </source>
</evidence>
<dbReference type="GO" id="GO:0004746">
    <property type="term" value="F:riboflavin synthase activity"/>
    <property type="evidence" value="ECO:0007669"/>
    <property type="project" value="UniProtKB-UniRule"/>
</dbReference>
<dbReference type="EMBL" id="JAGQHS010000165">
    <property type="protein sequence ID" value="MCA9758368.1"/>
    <property type="molecule type" value="Genomic_DNA"/>
</dbReference>
<dbReference type="EC" id="2.5.1.9" evidence="4 9"/>
<comment type="pathway">
    <text evidence="3">Cofactor biosynthesis; riboflavin biosynthesis; riboflavin from 2-hydroxy-3-oxobutyl phosphate and 5-amino-6-(D-ribitylamino)uracil: step 2/2.</text>
</comment>
<dbReference type="CDD" id="cd00402">
    <property type="entry name" value="Riboflavin_synthase_like"/>
    <property type="match status" value="1"/>
</dbReference>
<evidence type="ECO:0000256" key="3">
    <source>
        <dbReference type="ARBA" id="ARBA00004887"/>
    </source>
</evidence>
<evidence type="ECO:0000256" key="10">
    <source>
        <dbReference type="PROSITE-ProRule" id="PRU00524"/>
    </source>
</evidence>
<dbReference type="PIRSF" id="PIRSF000498">
    <property type="entry name" value="Riboflavin_syn_A"/>
    <property type="match status" value="1"/>
</dbReference>
<evidence type="ECO:0000313" key="12">
    <source>
        <dbReference type="EMBL" id="MCA9758368.1"/>
    </source>
</evidence>
<dbReference type="InterPro" id="IPR017938">
    <property type="entry name" value="Riboflavin_synthase-like_b-brl"/>
</dbReference>
<feature type="domain" description="Lumazine-binding" evidence="11">
    <location>
        <begin position="97"/>
        <end position="198"/>
    </location>
</feature>
<evidence type="ECO:0000256" key="4">
    <source>
        <dbReference type="ARBA" id="ARBA00012827"/>
    </source>
</evidence>
<organism evidence="12 13">
    <name type="scientific">Eiseniibacteriota bacterium</name>
    <dbReference type="NCBI Taxonomy" id="2212470"/>
    <lineage>
        <taxon>Bacteria</taxon>
        <taxon>Candidatus Eiseniibacteriota</taxon>
    </lineage>
</organism>
<keyword evidence="7 12" id="KW-0808">Transferase</keyword>
<evidence type="ECO:0000256" key="2">
    <source>
        <dbReference type="ARBA" id="ARBA00002803"/>
    </source>
</evidence>
<dbReference type="InterPro" id="IPR023366">
    <property type="entry name" value="ATP_synth_asu-like_sf"/>
</dbReference>
<proteinExistence type="predicted"/>
<accession>A0A956NFU7</accession>
<evidence type="ECO:0000256" key="9">
    <source>
        <dbReference type="NCBIfam" id="TIGR00187"/>
    </source>
</evidence>
<gene>
    <name evidence="12" type="ORF">KDA27_21410</name>
</gene>
<dbReference type="SUPFAM" id="SSF63380">
    <property type="entry name" value="Riboflavin synthase domain-like"/>
    <property type="match status" value="2"/>
</dbReference>
<evidence type="ECO:0000256" key="1">
    <source>
        <dbReference type="ARBA" id="ARBA00000968"/>
    </source>
</evidence>
<dbReference type="NCBIfam" id="NF006767">
    <property type="entry name" value="PRK09289.1"/>
    <property type="match status" value="1"/>
</dbReference>
<evidence type="ECO:0000259" key="11">
    <source>
        <dbReference type="PROSITE" id="PS51177"/>
    </source>
</evidence>
<dbReference type="Gene3D" id="2.40.30.20">
    <property type="match status" value="2"/>
</dbReference>
<dbReference type="PANTHER" id="PTHR21098:SF12">
    <property type="entry name" value="RIBOFLAVIN SYNTHASE"/>
    <property type="match status" value="1"/>
</dbReference>
<evidence type="ECO:0000256" key="5">
    <source>
        <dbReference type="ARBA" id="ARBA00013950"/>
    </source>
</evidence>
<dbReference type="InterPro" id="IPR001783">
    <property type="entry name" value="Lumazine-bd"/>
</dbReference>
<reference evidence="12" key="2">
    <citation type="journal article" date="2021" name="Microbiome">
        <title>Successional dynamics and alternative stable states in a saline activated sludge microbial community over 9 years.</title>
        <authorList>
            <person name="Wang Y."/>
            <person name="Ye J."/>
            <person name="Ju F."/>
            <person name="Liu L."/>
            <person name="Boyd J.A."/>
            <person name="Deng Y."/>
            <person name="Parks D.H."/>
            <person name="Jiang X."/>
            <person name="Yin X."/>
            <person name="Woodcroft B.J."/>
            <person name="Tyson G.W."/>
            <person name="Hugenholtz P."/>
            <person name="Polz M.F."/>
            <person name="Zhang T."/>
        </authorList>
    </citation>
    <scope>NUCLEOTIDE SEQUENCE</scope>
    <source>
        <strain evidence="12">HKST-UBA02</strain>
    </source>
</reference>
<dbReference type="Pfam" id="PF00677">
    <property type="entry name" value="Lum_binding"/>
    <property type="match status" value="2"/>
</dbReference>
<sequence length="211" mass="22721">MFTGLVQEIGVVEEAVRQEAGTQLTVRATQTAVELVPGDSVAVSGVCQTVVTREGDRFVMMAIPETLRRTTFGSLQAGSKVNLELPLRVGDRLGGHWVTGHVDAKGTVVETRNVEGDRAFRISLPKDLAAYVVEKGSIAIDGCSMTVGRVHDHPAEGTSFWVHVIPETWERTLFGGYAVGSEVNLEVDVLGKYLLRARALGWTGNESGDAE</sequence>